<evidence type="ECO:0000256" key="4">
    <source>
        <dbReference type="ARBA" id="ARBA00022729"/>
    </source>
</evidence>
<dbReference type="InterPro" id="IPR025887">
    <property type="entry name" value="Glyco_hydro_31_N_dom"/>
</dbReference>
<feature type="domain" description="Glycoside hydrolase family 31 N-terminal" evidence="12">
    <location>
        <begin position="63"/>
        <end position="215"/>
    </location>
</feature>
<dbReference type="InterPro" id="IPR011013">
    <property type="entry name" value="Gal_mutarotase_sf_dom"/>
</dbReference>
<dbReference type="Proteomes" id="UP001150062">
    <property type="component" value="Unassembled WGS sequence"/>
</dbReference>
<keyword evidence="4 10" id="KW-0732">Signal</keyword>
<evidence type="ECO:0000256" key="6">
    <source>
        <dbReference type="ARBA" id="ARBA00023180"/>
    </source>
</evidence>
<dbReference type="FunFam" id="2.60.40.1180:FF:000005">
    <property type="entry name" value="Maltase-glucoamylase, intestinal"/>
    <property type="match status" value="1"/>
</dbReference>
<evidence type="ECO:0000256" key="1">
    <source>
        <dbReference type="ARBA" id="ARBA00001657"/>
    </source>
</evidence>
<sequence length="828" mass="94728">MKNLLIFTFFILFIFSVNSTYYPGYTLSNVKQTSAGFTGDLAMISAGPYGDDIATLKLLVNYQTNNRLRVKIYDPNNQRWEVPGVSIVENSNVMPSDMDYDVTYTTNPFGLKIVRKSDQEVLFDTTPIENKLNGLIFEDQYIEISTQLEQDPLIFGIGERTSNFTLKHNQDYTLYARGDYHGFMTNWYGSHPVYYQLGKTTGKFHSVFLLNSNAMDVSLTDNSLTYKTIGGILDFFIFTGGSLDETTQQYTEVIGKPIRVPYWTLGWHQCRWGWKSIDFVEGVVDSYKKYSLPLDTVWADIDYMDQYKDFTLDPVNYATDKVQTFVSKLHTNDMHYIMIVDPAIKVEKGYEAYDLGNEMNVWTLNPSNIPFWGIVWPGTTYFPDFTHPNTTSYWTTNLKKFHDLVDYDSLWIDMNEPANFVEVCSDNQTNYPYTPGKICLDQHTVSLDSKHYISTAYNLHNLYGYTETVATRAALNDILPGKRTLVLSRSTFAGHGRHGQHWLGDNYSTWESMKESIAGILNMGLFGVSMVGADICGFQKDTTEELCTRWMQLGSFYPFSRNHNAFNSKSQLPYIFSEQMTNISRSFLMNRYSLLPYFYTLYESSSRTGSPMWRAMMYDYPKDSFTWNLDKQFMVGDSLMVLPMLEPSKLGVEGYFPNDNWYDWWSGKQIMEKLNNQDHGLHIEMLAPIDTIPVNIKGGSIIPTQIPALTSAESRQNPFELTVALDPLNKASGWLYADDGESIEVTNKFSEITFAVANNVLKSTIVASNYDPLSQTHLSKITVLGVKSINSVTVNGKEATFEFDAKFNILRIENISLDLNQEFTVQWN</sequence>
<dbReference type="InterPro" id="IPR017853">
    <property type="entry name" value="GH"/>
</dbReference>
<dbReference type="SUPFAM" id="SSF74650">
    <property type="entry name" value="Galactose mutarotase-like"/>
    <property type="match status" value="1"/>
</dbReference>
<evidence type="ECO:0000259" key="13">
    <source>
        <dbReference type="Pfam" id="PF21365"/>
    </source>
</evidence>
<evidence type="ECO:0000313" key="15">
    <source>
        <dbReference type="EMBL" id="KAJ6252294.1"/>
    </source>
</evidence>
<dbReference type="GO" id="GO:0005975">
    <property type="term" value="P:carbohydrate metabolic process"/>
    <property type="evidence" value="ECO:0007669"/>
    <property type="project" value="InterPro"/>
</dbReference>
<name>A0AAV7ZQH0_9EUKA</name>
<reference evidence="14" key="2">
    <citation type="submission" date="2022-08" db="EMBL/GenBank/DDBJ databases">
        <title>Novel sulphate-reducing endosymbionts in the free-living metamonad Anaeramoeba.</title>
        <authorList>
            <person name="Jerlstrom-Hultqvist J."/>
            <person name="Cepicka I."/>
            <person name="Gallot-Lavallee L."/>
            <person name="Salas-Leiva D."/>
            <person name="Curtis B.A."/>
            <person name="Zahonova K."/>
            <person name="Pipaliya S."/>
            <person name="Dacks J."/>
            <person name="Roger A.J."/>
        </authorList>
    </citation>
    <scope>NUCLEOTIDE SEQUENCE</scope>
    <source>
        <strain evidence="14">Busselton2</strain>
    </source>
</reference>
<evidence type="ECO:0000256" key="2">
    <source>
        <dbReference type="ARBA" id="ARBA00007806"/>
    </source>
</evidence>
<feature type="chain" id="PRO_5044023710" description="alpha-glucosidase" evidence="10">
    <location>
        <begin position="20"/>
        <end position="828"/>
    </location>
</feature>
<dbReference type="CDD" id="cd14752">
    <property type="entry name" value="GH31_N"/>
    <property type="match status" value="1"/>
</dbReference>
<evidence type="ECO:0000256" key="5">
    <source>
        <dbReference type="ARBA" id="ARBA00022801"/>
    </source>
</evidence>
<dbReference type="InterPro" id="IPR013780">
    <property type="entry name" value="Glyco_hydro_b"/>
</dbReference>
<dbReference type="GO" id="GO:0030246">
    <property type="term" value="F:carbohydrate binding"/>
    <property type="evidence" value="ECO:0007669"/>
    <property type="project" value="InterPro"/>
</dbReference>
<accession>A0AAV7ZQH0</accession>
<evidence type="ECO:0000313" key="16">
    <source>
        <dbReference type="Proteomes" id="UP001146793"/>
    </source>
</evidence>
<feature type="domain" description="Glycoside hydrolase family 31 TIM barrel" evidence="11">
    <location>
        <begin position="260"/>
        <end position="601"/>
    </location>
</feature>
<evidence type="ECO:0000256" key="7">
    <source>
        <dbReference type="ARBA" id="ARBA00023295"/>
    </source>
</evidence>
<dbReference type="CDD" id="cd06602">
    <property type="entry name" value="GH31_MGAM_SI_GAA"/>
    <property type="match status" value="1"/>
</dbReference>
<evidence type="ECO:0000256" key="3">
    <source>
        <dbReference type="ARBA" id="ARBA00012741"/>
    </source>
</evidence>
<gene>
    <name evidence="14" type="ORF">M0812_10115</name>
    <name evidence="15" type="ORF">M0813_14445</name>
</gene>
<comment type="catalytic activity">
    <reaction evidence="1">
        <text>Hydrolysis of terminal, non-reducing (1-&gt;4)-linked alpha-D-glucose residues with release of alpha-D-glucose.</text>
        <dbReference type="EC" id="3.2.1.20"/>
    </reaction>
</comment>
<organism evidence="14 16">
    <name type="scientific">Anaeramoeba flamelloides</name>
    <dbReference type="NCBI Taxonomy" id="1746091"/>
    <lineage>
        <taxon>Eukaryota</taxon>
        <taxon>Metamonada</taxon>
        <taxon>Anaeramoebidae</taxon>
        <taxon>Anaeramoeba</taxon>
    </lineage>
</organism>
<dbReference type="AlphaFoldDB" id="A0AAV7ZQH0"/>
<dbReference type="EMBL" id="JANTQA010000023">
    <property type="protein sequence ID" value="KAJ3444263.1"/>
    <property type="molecule type" value="Genomic_DNA"/>
</dbReference>
<comment type="similarity">
    <text evidence="2 9">Belongs to the glycosyl hydrolase 31 family.</text>
</comment>
<dbReference type="Pfam" id="PF01055">
    <property type="entry name" value="Glyco_hydro_31_2nd"/>
    <property type="match status" value="1"/>
</dbReference>
<evidence type="ECO:0000313" key="17">
    <source>
        <dbReference type="Proteomes" id="UP001150062"/>
    </source>
</evidence>
<dbReference type="Gene3D" id="2.60.40.1180">
    <property type="entry name" value="Golgi alpha-mannosidase II"/>
    <property type="match status" value="2"/>
</dbReference>
<dbReference type="PANTHER" id="PTHR22762">
    <property type="entry name" value="ALPHA-GLUCOSIDASE"/>
    <property type="match status" value="1"/>
</dbReference>
<dbReference type="SUPFAM" id="SSF51011">
    <property type="entry name" value="Glycosyl hydrolase domain"/>
    <property type="match status" value="1"/>
</dbReference>
<evidence type="ECO:0000256" key="8">
    <source>
        <dbReference type="ARBA" id="ARBA00041343"/>
    </source>
</evidence>
<keyword evidence="5 9" id="KW-0378">Hydrolase</keyword>
<dbReference type="EC" id="3.2.1.20" evidence="3"/>
<comment type="caution">
    <text evidence="14">The sequence shown here is derived from an EMBL/GenBank/DDBJ whole genome shotgun (WGS) entry which is preliminary data.</text>
</comment>
<dbReference type="SUPFAM" id="SSF51445">
    <property type="entry name" value="(Trans)glycosidases"/>
    <property type="match status" value="1"/>
</dbReference>
<dbReference type="EMBL" id="JAOAOG010000047">
    <property type="protein sequence ID" value="KAJ6252294.1"/>
    <property type="molecule type" value="Genomic_DNA"/>
</dbReference>
<proteinExistence type="inferred from homology"/>
<dbReference type="InterPro" id="IPR048395">
    <property type="entry name" value="Glyco_hydro_31_C"/>
</dbReference>
<evidence type="ECO:0000259" key="12">
    <source>
        <dbReference type="Pfam" id="PF13802"/>
    </source>
</evidence>
<keyword evidence="7 9" id="KW-0326">Glycosidase</keyword>
<keyword evidence="17" id="KW-1185">Reference proteome</keyword>
<dbReference type="PROSITE" id="PS00707">
    <property type="entry name" value="GLYCOSYL_HYDROL_F31_2"/>
    <property type="match status" value="1"/>
</dbReference>
<dbReference type="Pfam" id="PF13802">
    <property type="entry name" value="Gal_mutarotas_2"/>
    <property type="match status" value="1"/>
</dbReference>
<dbReference type="Gene3D" id="2.60.40.1760">
    <property type="entry name" value="glycosyl hydrolase (family 31)"/>
    <property type="match status" value="1"/>
</dbReference>
<feature type="domain" description="Glycosyl hydrolase family 31 C-terminal" evidence="13">
    <location>
        <begin position="609"/>
        <end position="702"/>
    </location>
</feature>
<dbReference type="GO" id="GO:0090599">
    <property type="term" value="F:alpha-glucosidase activity"/>
    <property type="evidence" value="ECO:0007669"/>
    <property type="project" value="UniProtKB-ARBA"/>
</dbReference>
<keyword evidence="6" id="KW-0325">Glycoprotein</keyword>
<feature type="signal peptide" evidence="10">
    <location>
        <begin position="1"/>
        <end position="19"/>
    </location>
</feature>
<dbReference type="Proteomes" id="UP001146793">
    <property type="component" value="Unassembled WGS sequence"/>
</dbReference>
<reference evidence="15" key="1">
    <citation type="submission" date="2022-08" db="EMBL/GenBank/DDBJ databases">
        <title>Novel sulfate-reducing endosymbionts in the free-living metamonad Anaeramoeba.</title>
        <authorList>
            <person name="Jerlstrom-Hultqvist J."/>
            <person name="Cepicka I."/>
            <person name="Gallot-Lavallee L."/>
            <person name="Salas-Leiva D."/>
            <person name="Curtis B.A."/>
            <person name="Zahonova K."/>
            <person name="Pipaliya S."/>
            <person name="Dacks J."/>
            <person name="Roger A.J."/>
        </authorList>
    </citation>
    <scope>NUCLEOTIDE SEQUENCE</scope>
    <source>
        <strain evidence="15">Schooner1</strain>
    </source>
</reference>
<dbReference type="InterPro" id="IPR030459">
    <property type="entry name" value="Glyco_hydro_31_CS"/>
</dbReference>
<dbReference type="InterPro" id="IPR000322">
    <property type="entry name" value="Glyco_hydro_31_TIM"/>
</dbReference>
<evidence type="ECO:0000259" key="11">
    <source>
        <dbReference type="Pfam" id="PF01055"/>
    </source>
</evidence>
<evidence type="ECO:0000256" key="9">
    <source>
        <dbReference type="RuleBase" id="RU361185"/>
    </source>
</evidence>
<dbReference type="Gene3D" id="3.20.20.80">
    <property type="entry name" value="Glycosidases"/>
    <property type="match status" value="1"/>
</dbReference>
<evidence type="ECO:0000256" key="10">
    <source>
        <dbReference type="SAM" id="SignalP"/>
    </source>
</evidence>
<dbReference type="PANTHER" id="PTHR22762:SF133">
    <property type="entry name" value="P-TYPE DOMAIN-CONTAINING PROTEIN"/>
    <property type="match status" value="1"/>
</dbReference>
<evidence type="ECO:0000313" key="14">
    <source>
        <dbReference type="EMBL" id="KAJ3444263.1"/>
    </source>
</evidence>
<protein>
    <recommendedName>
        <fullName evidence="3">alpha-glucosidase</fullName>
        <ecNumber evidence="3">3.2.1.20</ecNumber>
    </recommendedName>
    <alternativeName>
        <fullName evidence="8">Maltase</fullName>
    </alternativeName>
</protein>
<dbReference type="Pfam" id="PF21365">
    <property type="entry name" value="Glyco_hydro_31_3rd"/>
    <property type="match status" value="1"/>
</dbReference>